<evidence type="ECO:0000313" key="3">
    <source>
        <dbReference type="Proteomes" id="UP000789833"/>
    </source>
</evidence>
<name>A0ABM8YRM2_9BACI</name>
<dbReference type="EMBL" id="CAKJTJ010000022">
    <property type="protein sequence ID" value="CAG9622478.1"/>
    <property type="molecule type" value="Genomic_DNA"/>
</dbReference>
<comment type="caution">
    <text evidence="2">The sequence shown here is derived from an EMBL/GenBank/DDBJ whole genome shotgun (WGS) entry which is preliminary data.</text>
</comment>
<dbReference type="Pfam" id="PF10026">
    <property type="entry name" value="DUF2268"/>
    <property type="match status" value="1"/>
</dbReference>
<proteinExistence type="predicted"/>
<accession>A0ABM8YRM2</accession>
<dbReference type="InterPro" id="IPR018728">
    <property type="entry name" value="DUF2268"/>
</dbReference>
<organism evidence="2 3">
    <name type="scientific">Sutcliffiella rhizosphaerae</name>
    <dbReference type="NCBI Taxonomy" id="2880967"/>
    <lineage>
        <taxon>Bacteria</taxon>
        <taxon>Bacillati</taxon>
        <taxon>Bacillota</taxon>
        <taxon>Bacilli</taxon>
        <taxon>Bacillales</taxon>
        <taxon>Bacillaceae</taxon>
        <taxon>Sutcliffiella</taxon>
    </lineage>
</organism>
<keyword evidence="3" id="KW-1185">Reference proteome</keyword>
<dbReference type="RefSeq" id="WP_230503167.1">
    <property type="nucleotide sequence ID" value="NZ_CAKJTJ010000022.1"/>
</dbReference>
<evidence type="ECO:0000259" key="1">
    <source>
        <dbReference type="Pfam" id="PF10026"/>
    </source>
</evidence>
<dbReference type="Proteomes" id="UP000789833">
    <property type="component" value="Unassembled WGS sequence"/>
</dbReference>
<reference evidence="2 3" key="1">
    <citation type="submission" date="2021-10" db="EMBL/GenBank/DDBJ databases">
        <authorList>
            <person name="Criscuolo A."/>
        </authorList>
    </citation>
    <scope>NUCLEOTIDE SEQUENCE [LARGE SCALE GENOMIC DNA]</scope>
    <source>
        <strain evidence="3">CIP 111883</strain>
    </source>
</reference>
<sequence length="315" mass="36245">MKVNIIIWNLLLILFLTSCEQGEMQEEVIAEEKEKVGVFSVQHETGEQNFEIIPLYESLRVYIEKAREAEDPNLHVLYMQNVFTPNWDKCFREGEYLQLMNKYINKPPANLDALERLVDKMAGANLEQIIKQSLIESAQLLSGPDTNVCILPYNQNAGGLAVNIGAGKITIFYDDNFYRTEEDLAGTVAHEYHHSVWTDRHYTHGYTTLLEYMIFEGRAESFKHRLYPTATTYSITQQQEETSWAKIVDSLDSISLDNQKIILGGGEFPRLYGYAAGFNIMQDFLNNNPEVTIDEWTALSPEKILEKSNYVDRFK</sequence>
<gene>
    <name evidence="2" type="ORF">BACCIP111883_03269</name>
</gene>
<evidence type="ECO:0000313" key="2">
    <source>
        <dbReference type="EMBL" id="CAG9622478.1"/>
    </source>
</evidence>
<feature type="domain" description="DUF2268" evidence="1">
    <location>
        <begin position="127"/>
        <end position="306"/>
    </location>
</feature>
<protein>
    <recommendedName>
        <fullName evidence="1">DUF2268 domain-containing protein</fullName>
    </recommendedName>
</protein>
<dbReference type="PROSITE" id="PS51257">
    <property type="entry name" value="PROKAR_LIPOPROTEIN"/>
    <property type="match status" value="1"/>
</dbReference>